<dbReference type="AlphaFoldDB" id="A0A2T5YPM6"/>
<dbReference type="Gene3D" id="2.120.10.30">
    <property type="entry name" value="TolB, C-terminal domain"/>
    <property type="match status" value="1"/>
</dbReference>
<feature type="signal peptide" evidence="2">
    <location>
        <begin position="1"/>
        <end position="26"/>
    </location>
</feature>
<organism evidence="3 4">
    <name type="scientific">Pontibacter mucosus</name>
    <dbReference type="NCBI Taxonomy" id="1649266"/>
    <lineage>
        <taxon>Bacteria</taxon>
        <taxon>Pseudomonadati</taxon>
        <taxon>Bacteroidota</taxon>
        <taxon>Cytophagia</taxon>
        <taxon>Cytophagales</taxon>
        <taxon>Hymenobacteraceae</taxon>
        <taxon>Pontibacter</taxon>
    </lineage>
</organism>
<gene>
    <name evidence="3" type="ORF">C8N40_102239</name>
</gene>
<evidence type="ECO:0000256" key="2">
    <source>
        <dbReference type="SAM" id="SignalP"/>
    </source>
</evidence>
<name>A0A2T5YPM6_9BACT</name>
<dbReference type="InterPro" id="IPR011042">
    <property type="entry name" value="6-blade_b-propeller_TolB-like"/>
</dbReference>
<proteinExistence type="inferred from homology"/>
<protein>
    <submittedName>
        <fullName evidence="3">WD40 repeat protein</fullName>
    </submittedName>
</protein>
<evidence type="ECO:0000313" key="4">
    <source>
        <dbReference type="Proteomes" id="UP000244225"/>
    </source>
</evidence>
<dbReference type="SUPFAM" id="SSF82171">
    <property type="entry name" value="DPP6 N-terminal domain-like"/>
    <property type="match status" value="1"/>
</dbReference>
<dbReference type="Proteomes" id="UP000244225">
    <property type="component" value="Unassembled WGS sequence"/>
</dbReference>
<keyword evidence="4" id="KW-1185">Reference proteome</keyword>
<keyword evidence="2" id="KW-0732">Signal</keyword>
<comment type="similarity">
    <text evidence="1">Belongs to the TolB family.</text>
</comment>
<evidence type="ECO:0000256" key="1">
    <source>
        <dbReference type="ARBA" id="ARBA00009820"/>
    </source>
</evidence>
<dbReference type="Pfam" id="PF07676">
    <property type="entry name" value="PD40"/>
    <property type="match status" value="4"/>
</dbReference>
<dbReference type="PANTHER" id="PTHR36842">
    <property type="entry name" value="PROTEIN TOLB HOMOLOG"/>
    <property type="match status" value="1"/>
</dbReference>
<reference evidence="3 4" key="1">
    <citation type="submission" date="2018-04" db="EMBL/GenBank/DDBJ databases">
        <title>Genomic Encyclopedia of Archaeal and Bacterial Type Strains, Phase II (KMG-II): from individual species to whole genera.</title>
        <authorList>
            <person name="Goeker M."/>
        </authorList>
    </citation>
    <scope>NUCLEOTIDE SEQUENCE [LARGE SCALE GENOMIC DNA]</scope>
    <source>
        <strain evidence="3 4">DSM 100162</strain>
    </source>
</reference>
<dbReference type="InterPro" id="IPR011659">
    <property type="entry name" value="WD40"/>
</dbReference>
<accession>A0A2T5YPM6</accession>
<dbReference type="PANTHER" id="PTHR36842:SF1">
    <property type="entry name" value="PROTEIN TOLB"/>
    <property type="match status" value="1"/>
</dbReference>
<dbReference type="EMBL" id="QBKI01000002">
    <property type="protein sequence ID" value="PTX21265.1"/>
    <property type="molecule type" value="Genomic_DNA"/>
</dbReference>
<comment type="caution">
    <text evidence="3">The sequence shown here is derived from an EMBL/GenBank/DDBJ whole genome shotgun (WGS) entry which is preliminary data.</text>
</comment>
<sequence length="313" mass="33691">MFLLAALAAPALALAQSPPATTTANAAPQPALLAPGVISAGGHEFNVTLTPDGNTLYFSRARINWSQITIMESRKDKRGNWGAPQVASFSGIYRDTDPFISPDGKRLYFISDRPGAGKAAGDYSIWFCDLKQGKWGEPQLLEGPINDLGAVYYPSIDENGYLYFSANQGRDSDLYRCRVEGNKASAPELLPFNSPQVRDLDPIISPKGNMLIFSSVGRGNTPGSDLYVSFKQGEGWSEPKALGANINTPGNEGQAGISPDARTLYFTTARLVEPAPRATRADARKVESELLSHENGLGNIYFVDISGLSPDTL</sequence>
<evidence type="ECO:0000313" key="3">
    <source>
        <dbReference type="EMBL" id="PTX21265.1"/>
    </source>
</evidence>
<feature type="chain" id="PRO_5015549354" evidence="2">
    <location>
        <begin position="27"/>
        <end position="313"/>
    </location>
</feature>